<evidence type="ECO:0000313" key="2">
    <source>
        <dbReference type="EMBL" id="AMX04201.1"/>
    </source>
</evidence>
<dbReference type="RefSeq" id="WP_067157873.1">
    <property type="nucleotide sequence ID" value="NZ_JAPHQB010000024.1"/>
</dbReference>
<keyword evidence="4" id="KW-1185">Reference proteome</keyword>
<gene>
    <name evidence="2" type="ORF">A3224_10890</name>
    <name evidence="3" type="ORF">OQJ68_13600</name>
</gene>
<evidence type="ECO:0000256" key="1">
    <source>
        <dbReference type="SAM" id="Phobius"/>
    </source>
</evidence>
<feature type="transmembrane region" description="Helical" evidence="1">
    <location>
        <begin position="174"/>
        <end position="196"/>
    </location>
</feature>
<feature type="transmembrane region" description="Helical" evidence="1">
    <location>
        <begin position="149"/>
        <end position="167"/>
    </location>
</feature>
<keyword evidence="1" id="KW-1133">Transmembrane helix</keyword>
<keyword evidence="1" id="KW-0812">Transmembrane</keyword>
<keyword evidence="1" id="KW-0472">Membrane</keyword>
<dbReference type="AlphaFoldDB" id="A0A143HRT6"/>
<proteinExistence type="predicted"/>
<dbReference type="Proteomes" id="UP000076077">
    <property type="component" value="Chromosome"/>
</dbReference>
<dbReference type="OrthoDB" id="8820879at2"/>
<dbReference type="KEGG" id="mthd:A3224_10890"/>
<reference evidence="2" key="2">
    <citation type="submission" date="2016-03" db="EMBL/GenBank/DDBJ databases">
        <authorList>
            <person name="Ploux O."/>
        </authorList>
    </citation>
    <scope>NUCLEOTIDE SEQUENCE [LARGE SCALE GENOMIC DNA]</scope>
    <source>
        <strain evidence="2">DAU221</strain>
    </source>
</reference>
<accession>A0A143HRT6</accession>
<reference evidence="3" key="3">
    <citation type="submission" date="2022-11" db="EMBL/GenBank/DDBJ databases">
        <title>Chitin-degrading and fungicidal potential of chitinolytic bacterial strains from marine environment of the Pacific Ocean regions.</title>
        <authorList>
            <person name="Pentekhina I."/>
            <person name="Nedashkovskaya O."/>
            <person name="Seitkalieva A."/>
            <person name="Podvolotskaya A."/>
            <person name="Tekutyeva L."/>
            <person name="Balabanova L."/>
        </authorList>
    </citation>
    <scope>NUCLEOTIDE SEQUENCE</scope>
    <source>
        <strain evidence="3">KMM 6838</strain>
    </source>
</reference>
<dbReference type="EMBL" id="CP014864">
    <property type="protein sequence ID" value="AMX04201.1"/>
    <property type="molecule type" value="Genomic_DNA"/>
</dbReference>
<evidence type="ECO:0000313" key="4">
    <source>
        <dbReference type="Proteomes" id="UP000076077"/>
    </source>
</evidence>
<name>A0A143HRT6_MICTH</name>
<reference evidence="4" key="1">
    <citation type="submission" date="2016-03" db="EMBL/GenBank/DDBJ databases">
        <authorList>
            <person name="Lee Y.-S."/>
            <person name="Choi Y.-L."/>
        </authorList>
    </citation>
    <scope>NUCLEOTIDE SEQUENCE [LARGE SCALE GENOMIC DNA]</scope>
    <source>
        <strain evidence="4">DAU221</strain>
    </source>
</reference>
<dbReference type="EMBL" id="JAPHQB010000024">
    <property type="protein sequence ID" value="MCX2802824.1"/>
    <property type="molecule type" value="Genomic_DNA"/>
</dbReference>
<feature type="transmembrane region" description="Helical" evidence="1">
    <location>
        <begin position="208"/>
        <end position="229"/>
    </location>
</feature>
<sequence length="255" mass="28492">MNITLRSIGVFGVLLFGVLLSVTFVSPERIEHSAKGFVKYQIEKEIREKHQVLTESDVATKALNIASRLGFEKEKIQENIDNKLPEKIASIVAAMCGYDCEKKKILAQSITSDYLERIKSIEIAQNTLGDIVKSKYVEIVGNLKVDLRIFLGTNFVMFLILLGISFAKPKAVVHLFLPGMLLLLSTIISSSIYIWGQDWFYTILYNDYMGFGYLAYISVIFAVLLDIVFNKARITSEILNGISNAIGSAFSVVPC</sequence>
<protein>
    <submittedName>
        <fullName evidence="2">Uncharacterized protein</fullName>
    </submittedName>
</protein>
<organism evidence="2 4">
    <name type="scientific">Microbulbifer thermotolerans</name>
    <dbReference type="NCBI Taxonomy" id="252514"/>
    <lineage>
        <taxon>Bacteria</taxon>
        <taxon>Pseudomonadati</taxon>
        <taxon>Pseudomonadota</taxon>
        <taxon>Gammaproteobacteria</taxon>
        <taxon>Cellvibrionales</taxon>
        <taxon>Microbulbiferaceae</taxon>
        <taxon>Microbulbifer</taxon>
    </lineage>
</organism>
<dbReference type="Proteomes" id="UP001209730">
    <property type="component" value="Unassembled WGS sequence"/>
</dbReference>
<evidence type="ECO:0000313" key="3">
    <source>
        <dbReference type="EMBL" id="MCX2802824.1"/>
    </source>
</evidence>